<evidence type="ECO:0000313" key="5">
    <source>
        <dbReference type="Proteomes" id="UP000630594"/>
    </source>
</evidence>
<dbReference type="SUPFAM" id="SSF160920">
    <property type="entry name" value="PSTPO5379-like"/>
    <property type="match status" value="1"/>
</dbReference>
<dbReference type="PIRSF" id="PIRSF029755">
    <property type="entry name" value="UCP029755"/>
    <property type="match status" value="1"/>
</dbReference>
<name>A0ABQ1QC51_9ACTN</name>
<dbReference type="InterPro" id="IPR038021">
    <property type="entry name" value="Putative_hydro-lyase"/>
</dbReference>
<organism evidence="4 5">
    <name type="scientific">Nocardioides daphniae</name>
    <dbReference type="NCBI Taxonomy" id="402297"/>
    <lineage>
        <taxon>Bacteria</taxon>
        <taxon>Bacillati</taxon>
        <taxon>Actinomycetota</taxon>
        <taxon>Actinomycetes</taxon>
        <taxon>Propionibacteriales</taxon>
        <taxon>Nocardioidaceae</taxon>
        <taxon>Nocardioides</taxon>
    </lineage>
</organism>
<dbReference type="HAMAP" id="MF_01830">
    <property type="entry name" value="Hydro_lyase"/>
    <property type="match status" value="1"/>
</dbReference>
<dbReference type="PANTHER" id="PTHR32022:SF10">
    <property type="entry name" value="D-GLUTAMATE CYCLASE, MITOCHONDRIAL"/>
    <property type="match status" value="1"/>
</dbReference>
<comment type="similarity">
    <text evidence="1 3">Belongs to the D-glutamate cyclase family.</text>
</comment>
<proteinExistence type="inferred from homology"/>
<dbReference type="EMBL" id="BMCK01000003">
    <property type="protein sequence ID" value="GGD21846.1"/>
    <property type="molecule type" value="Genomic_DNA"/>
</dbReference>
<comment type="caution">
    <text evidence="4">The sequence shown here is derived from an EMBL/GenBank/DDBJ whole genome shotgun (WGS) entry which is preliminary data.</text>
</comment>
<dbReference type="Gene3D" id="3.30.2040.10">
    <property type="entry name" value="PSTPO5379-like domain"/>
    <property type="match status" value="1"/>
</dbReference>
<dbReference type="Proteomes" id="UP000630594">
    <property type="component" value="Unassembled WGS sequence"/>
</dbReference>
<dbReference type="Gene3D" id="3.40.1640.10">
    <property type="entry name" value="PSTPO5379-like"/>
    <property type="match status" value="1"/>
</dbReference>
<evidence type="ECO:0000313" key="4">
    <source>
        <dbReference type="EMBL" id="GGD21846.1"/>
    </source>
</evidence>
<keyword evidence="5" id="KW-1185">Reference proteome</keyword>
<accession>A0ABQ1QC51</accession>
<gene>
    <name evidence="4" type="ORF">GCM10007231_21250</name>
</gene>
<keyword evidence="2 3" id="KW-0456">Lyase</keyword>
<protein>
    <recommendedName>
        <fullName evidence="3">Putative hydro-lyase GCM10007231_21250</fullName>
        <ecNumber evidence="3">4.2.1.-</ecNumber>
    </recommendedName>
</protein>
<dbReference type="InterPro" id="IPR016938">
    <property type="entry name" value="UPF0317"/>
</dbReference>
<dbReference type="PANTHER" id="PTHR32022">
    <property type="entry name" value="D-GLUTAMATE CYCLASE, MITOCHONDRIAL"/>
    <property type="match status" value="1"/>
</dbReference>
<reference evidence="5" key="1">
    <citation type="journal article" date="2019" name="Int. J. Syst. Evol. Microbiol.">
        <title>The Global Catalogue of Microorganisms (GCM) 10K type strain sequencing project: providing services to taxonomists for standard genome sequencing and annotation.</title>
        <authorList>
            <consortium name="The Broad Institute Genomics Platform"/>
            <consortium name="The Broad Institute Genome Sequencing Center for Infectious Disease"/>
            <person name="Wu L."/>
            <person name="Ma J."/>
        </authorList>
    </citation>
    <scope>NUCLEOTIDE SEQUENCE [LARGE SCALE GENOMIC DNA]</scope>
    <source>
        <strain evidence="5">CCM 7403</strain>
    </source>
</reference>
<dbReference type="NCBIfam" id="NF003969">
    <property type="entry name" value="PRK05463.1"/>
    <property type="match status" value="1"/>
</dbReference>
<dbReference type="Pfam" id="PF07286">
    <property type="entry name" value="D-Glu_cyclase"/>
    <property type="match status" value="1"/>
</dbReference>
<dbReference type="InterPro" id="IPR009906">
    <property type="entry name" value="D-Glu_cyclase"/>
</dbReference>
<evidence type="ECO:0000256" key="2">
    <source>
        <dbReference type="ARBA" id="ARBA00023239"/>
    </source>
</evidence>
<evidence type="ECO:0000256" key="3">
    <source>
        <dbReference type="HAMAP-Rule" id="MF_01830"/>
    </source>
</evidence>
<evidence type="ECO:0000256" key="1">
    <source>
        <dbReference type="ARBA" id="ARBA00007896"/>
    </source>
</evidence>
<sequence length="261" mass="27743">MSAPVESLTPAEARQMFRDGLSVPTSGWCTGMTQANLIAVPKQYAYDFLLFAQRNPQSCPVIDVTDPGSPRTSLAPGADLRTDIPGYRIIADGVVVEERSEVTEQWTDDMVAFLIGCSFTFEHALVEAGVPVRHLTAGRNVPMYRTHIASRAADVMHGPIVVSMRAIPASQVATAVQVTSRYPTMHGAPLHIGDPASLGIADLASPDYGDAPLIEDGDVPVFWGCGVTPQAIAVAAGLPFAISHAPGKMMITDVADKFWAA</sequence>
<dbReference type="RefSeq" id="WP_188421725.1">
    <property type="nucleotide sequence ID" value="NZ_BMCK01000003.1"/>
</dbReference>
<dbReference type="EC" id="4.2.1.-" evidence="3"/>